<evidence type="ECO:0000313" key="1">
    <source>
        <dbReference type="EMBL" id="VVN59463.1"/>
    </source>
</evidence>
<dbReference type="EMBL" id="CABVHO010000039">
    <property type="protein sequence ID" value="VVN59463.1"/>
    <property type="molecule type" value="Genomic_DNA"/>
</dbReference>
<organism evidence="1 2">
    <name type="scientific">Pseudomonas fluorescens</name>
    <dbReference type="NCBI Taxonomy" id="294"/>
    <lineage>
        <taxon>Bacteria</taxon>
        <taxon>Pseudomonadati</taxon>
        <taxon>Pseudomonadota</taxon>
        <taxon>Gammaproteobacteria</taxon>
        <taxon>Pseudomonadales</taxon>
        <taxon>Pseudomonadaceae</taxon>
        <taxon>Pseudomonas</taxon>
    </lineage>
</organism>
<sequence length="294" mass="31393">MRLACGLVFHLLHVAVVSGDQGFAADLVQCFHDTAHAGIQAFNCLDGCVEYAAVANHVAIGVVDHDHVITLVFDGIDDMVGDFGGAHFRLQVVGGDFRRRHQNALFTRERLFTAAREEEGHMGILLGFCNAQLGFAVFGQVIAQYVFQAAGRECAGCRDTGSVLGQHHETGQFWLAGAGEGVEVIFNEYTGQLAGAVGAEVHKDHGVAVFHFHRLADGRGFDEFVAFATCVGSFQAFLGGSGVELALAVDDQVVGLLYAVPAIVTVHGEVTADQAGDTAFAQVLERFVQQFNGR</sequence>
<name>A0A5E6Z468_PSEFL</name>
<protein>
    <submittedName>
        <fullName evidence="1">Uncharacterized protein</fullName>
    </submittedName>
</protein>
<reference evidence="1 2" key="1">
    <citation type="submission" date="2019-09" db="EMBL/GenBank/DDBJ databases">
        <authorList>
            <person name="Chandra G."/>
            <person name="Truman W A."/>
        </authorList>
    </citation>
    <scope>NUCLEOTIDE SEQUENCE [LARGE SCALE GENOMIC DNA]</scope>
    <source>
        <strain evidence="1">PS685</strain>
    </source>
</reference>
<proteinExistence type="predicted"/>
<accession>A0A5E6Z468</accession>
<dbReference type="Proteomes" id="UP000326437">
    <property type="component" value="Unassembled WGS sequence"/>
</dbReference>
<evidence type="ECO:0000313" key="2">
    <source>
        <dbReference type="Proteomes" id="UP000326437"/>
    </source>
</evidence>
<dbReference type="AlphaFoldDB" id="A0A5E6Z468"/>
<gene>
    <name evidence="1" type="ORF">PS685_03134</name>
</gene>